<sequence>MDDLKAYMIENRILFHVFLNEPGHQFIYSDDNLKEELGTLEALNHKVYRVLSTRNIGNQLYGYLKGQREIGWVELKNSHYVFNKQDEIVFVKNKKGIQNPLNITYQFVDRFTPDIQNKFLTSKGLMKYKGEFYELLFQKKRFIGFVKPSDIDVGYHVDEDVSLIEDATLFLESRLKTKVAHENVKSDFKLKLIFPEKGIGKLEEDGQIYWIALKDVVQQQLERILGTLPDYRSTEAVELNDIIHNFLTERHKAKRVMTALVKDKINHSSNVYSDPMDGSSSIHTRYQNLKNSKLGKLQIKYWNLRKKWGKSHGKKTSN</sequence>
<dbReference type="OrthoDB" id="2412672at2"/>
<dbReference type="RefSeq" id="WP_019167472.1">
    <property type="nucleotide sequence ID" value="NZ_CAIB01000038.1"/>
</dbReference>
<name>A0A380GA43_STAIN</name>
<proteinExistence type="predicted"/>
<dbReference type="Proteomes" id="UP000255549">
    <property type="component" value="Unassembled WGS sequence"/>
</dbReference>
<accession>A0A380GA43</accession>
<organism evidence="1 2">
    <name type="scientific">Staphylococcus intermedius NCTC 11048</name>
    <dbReference type="NCBI Taxonomy" id="1141106"/>
    <lineage>
        <taxon>Bacteria</taxon>
        <taxon>Bacillati</taxon>
        <taxon>Bacillota</taxon>
        <taxon>Bacilli</taxon>
        <taxon>Bacillales</taxon>
        <taxon>Staphylococcaceae</taxon>
        <taxon>Staphylococcus</taxon>
        <taxon>Staphylococcus intermedius group</taxon>
    </lineage>
</organism>
<gene>
    <name evidence="1" type="ORF">NCTC11048_02282</name>
</gene>
<keyword evidence="2" id="KW-1185">Reference proteome</keyword>
<dbReference type="EMBL" id="UHDP01000003">
    <property type="protein sequence ID" value="SUM47210.1"/>
    <property type="molecule type" value="Genomic_DNA"/>
</dbReference>
<dbReference type="AlphaFoldDB" id="A0A380GA43"/>
<evidence type="ECO:0000313" key="1">
    <source>
        <dbReference type="EMBL" id="SUM47210.1"/>
    </source>
</evidence>
<protein>
    <submittedName>
        <fullName evidence="1">Uncharacterized protein</fullName>
    </submittedName>
</protein>
<reference evidence="1 2" key="1">
    <citation type="submission" date="2018-06" db="EMBL/GenBank/DDBJ databases">
        <authorList>
            <consortium name="Pathogen Informatics"/>
            <person name="Doyle S."/>
        </authorList>
    </citation>
    <scope>NUCLEOTIDE SEQUENCE [LARGE SCALE GENOMIC DNA]</scope>
    <source>
        <strain evidence="2">NCTC 11048</strain>
    </source>
</reference>
<evidence type="ECO:0000313" key="2">
    <source>
        <dbReference type="Proteomes" id="UP000255549"/>
    </source>
</evidence>
<dbReference type="STRING" id="1141106.GCA_000308095_02366"/>